<dbReference type="GO" id="GO:0003700">
    <property type="term" value="F:DNA-binding transcription factor activity"/>
    <property type="evidence" value="ECO:0007669"/>
    <property type="project" value="TreeGrafter"/>
</dbReference>
<dbReference type="GO" id="GO:0000976">
    <property type="term" value="F:transcription cis-regulatory region binding"/>
    <property type="evidence" value="ECO:0007669"/>
    <property type="project" value="TreeGrafter"/>
</dbReference>
<dbReference type="PANTHER" id="PTHR30055">
    <property type="entry name" value="HTH-TYPE TRANSCRIPTIONAL REGULATOR RUTR"/>
    <property type="match status" value="1"/>
</dbReference>
<evidence type="ECO:0000259" key="5">
    <source>
        <dbReference type="PROSITE" id="PS50977"/>
    </source>
</evidence>
<sequence>MTQMKLVPDGARPRVSKQDWLDAALKLLRIGGIEAVRVERLSAELGVAKSGFYYHFRDRADLHNALLDHWRALDELPALRKSAIAGMSPAARLALIAEIVDRDDLSRYDFAIRQWARQDARVRRIWRAEMNYRIDLIRGLFAELGFTGDDLENRTRLFVAYAVSERDIFSELSAKDRVRLREMRLQLLLSR</sequence>
<dbReference type="Gene3D" id="1.10.357.10">
    <property type="entry name" value="Tetracycline Repressor, domain 2"/>
    <property type="match status" value="1"/>
</dbReference>
<feature type="DNA-binding region" description="H-T-H motif" evidence="4">
    <location>
        <begin position="37"/>
        <end position="56"/>
    </location>
</feature>
<dbReference type="SUPFAM" id="SSF46689">
    <property type="entry name" value="Homeodomain-like"/>
    <property type="match status" value="1"/>
</dbReference>
<name>A0A239FWR4_9RHOB</name>
<dbReference type="PROSITE" id="PS50977">
    <property type="entry name" value="HTH_TETR_2"/>
    <property type="match status" value="1"/>
</dbReference>
<dbReference type="RefSeq" id="WP_089232542.1">
    <property type="nucleotide sequence ID" value="NZ_FZOY01000002.1"/>
</dbReference>
<dbReference type="Proteomes" id="UP000198426">
    <property type="component" value="Unassembled WGS sequence"/>
</dbReference>
<evidence type="ECO:0000256" key="1">
    <source>
        <dbReference type="ARBA" id="ARBA00023015"/>
    </source>
</evidence>
<evidence type="ECO:0000313" key="6">
    <source>
        <dbReference type="EMBL" id="SNS60948.1"/>
    </source>
</evidence>
<dbReference type="Pfam" id="PF00440">
    <property type="entry name" value="TetR_N"/>
    <property type="match status" value="1"/>
</dbReference>
<keyword evidence="2 4" id="KW-0238">DNA-binding</keyword>
<feature type="domain" description="HTH tetR-type" evidence="5">
    <location>
        <begin position="14"/>
        <end position="74"/>
    </location>
</feature>
<keyword evidence="3" id="KW-0804">Transcription</keyword>
<accession>A0A239FWR4</accession>
<proteinExistence type="predicted"/>
<dbReference type="OrthoDB" id="3218408at2"/>
<evidence type="ECO:0000256" key="3">
    <source>
        <dbReference type="ARBA" id="ARBA00023163"/>
    </source>
</evidence>
<evidence type="ECO:0000256" key="4">
    <source>
        <dbReference type="PROSITE-ProRule" id="PRU00335"/>
    </source>
</evidence>
<dbReference type="InterPro" id="IPR001647">
    <property type="entry name" value="HTH_TetR"/>
</dbReference>
<evidence type="ECO:0000313" key="7">
    <source>
        <dbReference type="Proteomes" id="UP000198426"/>
    </source>
</evidence>
<dbReference type="PANTHER" id="PTHR30055:SF234">
    <property type="entry name" value="HTH-TYPE TRANSCRIPTIONAL REGULATOR BETI"/>
    <property type="match status" value="1"/>
</dbReference>
<evidence type="ECO:0000256" key="2">
    <source>
        <dbReference type="ARBA" id="ARBA00023125"/>
    </source>
</evidence>
<keyword evidence="7" id="KW-1185">Reference proteome</keyword>
<reference evidence="6 7" key="1">
    <citation type="submission" date="2017-06" db="EMBL/GenBank/DDBJ databases">
        <authorList>
            <person name="Kim H.J."/>
            <person name="Triplett B.A."/>
        </authorList>
    </citation>
    <scope>NUCLEOTIDE SEQUENCE [LARGE SCALE GENOMIC DNA]</scope>
    <source>
        <strain evidence="6 7">DSM 29339</strain>
    </source>
</reference>
<gene>
    <name evidence="6" type="ORF">SAMN05421757_102856</name>
</gene>
<protein>
    <submittedName>
        <fullName evidence="6">Transcriptional regulator, TetR family</fullName>
    </submittedName>
</protein>
<dbReference type="EMBL" id="FZOY01000002">
    <property type="protein sequence ID" value="SNS60948.1"/>
    <property type="molecule type" value="Genomic_DNA"/>
</dbReference>
<dbReference type="InterPro" id="IPR050109">
    <property type="entry name" value="HTH-type_TetR-like_transc_reg"/>
</dbReference>
<keyword evidence="1" id="KW-0805">Transcription regulation</keyword>
<dbReference type="InterPro" id="IPR009057">
    <property type="entry name" value="Homeodomain-like_sf"/>
</dbReference>
<organism evidence="6 7">
    <name type="scientific">Tropicimonas sediminicola</name>
    <dbReference type="NCBI Taxonomy" id="1031541"/>
    <lineage>
        <taxon>Bacteria</taxon>
        <taxon>Pseudomonadati</taxon>
        <taxon>Pseudomonadota</taxon>
        <taxon>Alphaproteobacteria</taxon>
        <taxon>Rhodobacterales</taxon>
        <taxon>Roseobacteraceae</taxon>
        <taxon>Tropicimonas</taxon>
    </lineage>
</organism>
<dbReference type="AlphaFoldDB" id="A0A239FWR4"/>